<proteinExistence type="predicted"/>
<dbReference type="EMBL" id="JAPDRP010000015">
    <property type="protein sequence ID" value="KAJ9641420.1"/>
    <property type="molecule type" value="Genomic_DNA"/>
</dbReference>
<gene>
    <name evidence="1" type="ORF">H2199_005390</name>
</gene>
<comment type="caution">
    <text evidence="1">The sequence shown here is derived from an EMBL/GenBank/DDBJ whole genome shotgun (WGS) entry which is preliminary data.</text>
</comment>
<organism evidence="1 2">
    <name type="scientific">Coniosporium tulheliwenetii</name>
    <dbReference type="NCBI Taxonomy" id="3383036"/>
    <lineage>
        <taxon>Eukaryota</taxon>
        <taxon>Fungi</taxon>
        <taxon>Dikarya</taxon>
        <taxon>Ascomycota</taxon>
        <taxon>Pezizomycotina</taxon>
        <taxon>Dothideomycetes</taxon>
        <taxon>Dothideomycetes incertae sedis</taxon>
        <taxon>Coniosporium</taxon>
    </lineage>
</organism>
<accession>A0ACC2Z134</accession>
<evidence type="ECO:0000313" key="2">
    <source>
        <dbReference type="Proteomes" id="UP001172680"/>
    </source>
</evidence>
<sequence>MTSKSMFPTINDDVPLNTPVRYYPKVDDEFLKATKTKLSLARFPEEQDGIAEDDWSQGAKVKEVQRLARFWQDEYDWKAQEVCMLLSLVFSDTVRQQSSPLTDLNTQDRIQQMAEHFLVKLDVPGYGLLDLHFVHRRSTSPHAIPLLFRHGWPGSFLEARHILSPLTTASPSTTPSPSTPGLGPSILARAYKLLMTSVLGYTSGFAMQGGDFGAFISRSIAIQYPDLVIAQHLNMFPKAALEVRQNFERDQSGYLEAQKTRPQTLGTASVVRGEVPHWVDIAGNRCLPDTEIVDLVMMHWIQGATPGLRFYREAFWSGRRDADETFETYVGVPTGVSMYAREQLHVSLLFWEEGHCG</sequence>
<keyword evidence="2" id="KW-1185">Reference proteome</keyword>
<protein>
    <submittedName>
        <fullName evidence="1">Uncharacterized protein</fullName>
    </submittedName>
</protein>
<reference evidence="1" key="1">
    <citation type="submission" date="2022-10" db="EMBL/GenBank/DDBJ databases">
        <title>Culturing micro-colonial fungi from biological soil crusts in the Mojave desert and describing Neophaeococcomyces mojavensis, and introducing the new genera and species Taxawa tesnikishii.</title>
        <authorList>
            <person name="Kurbessoian T."/>
            <person name="Stajich J.E."/>
        </authorList>
    </citation>
    <scope>NUCLEOTIDE SEQUENCE</scope>
    <source>
        <strain evidence="1">JES_115</strain>
    </source>
</reference>
<dbReference type="Proteomes" id="UP001172680">
    <property type="component" value="Unassembled WGS sequence"/>
</dbReference>
<name>A0ACC2Z134_9PEZI</name>
<evidence type="ECO:0000313" key="1">
    <source>
        <dbReference type="EMBL" id="KAJ9641420.1"/>
    </source>
</evidence>